<dbReference type="GO" id="GO:0005737">
    <property type="term" value="C:cytoplasm"/>
    <property type="evidence" value="ECO:0007669"/>
    <property type="project" value="UniProtKB-SubCell"/>
</dbReference>
<evidence type="ECO:0000313" key="15">
    <source>
        <dbReference type="EMBL" id="NLR75836.1"/>
    </source>
</evidence>
<sequence>MLDTILFPAIEPLRHGHLPVDELHTLYWECCGNPEGIPVLFLHGGPGSGISATSRRFFDPERYHIILLDQRGSGRSTPLGELRNNTTAHLIADIEALRHMLGIAKWLVFGGSWGSTLALAYSEAHPEHCLGLVLRGIWLGSEAEIDWWANGIRMVFPDAWARYAGHIPEAERDDLLAAYGRRLFSDDPALYLPAARAWAEYENVCAQLLPPPADEVMSDALVTAMGRLEAWYFTHRIFLPPDQLLNQVDRIRHLPCFIAHGRYDMVCPLRYAFQLKAVWPEAQLHVVADAGHTAGEPGIAHALVAATNHFAQHGEFQAFQPPAFSRFA</sequence>
<comment type="subcellular location">
    <subcellularLocation>
        <location evidence="2 11">Cytoplasm</location>
    </subcellularLocation>
</comment>
<dbReference type="PANTHER" id="PTHR43722">
    <property type="entry name" value="PROLINE IMINOPEPTIDASE"/>
    <property type="match status" value="1"/>
</dbReference>
<keyword evidence="9 11" id="KW-0378">Hydrolase</keyword>
<evidence type="ECO:0000259" key="14">
    <source>
        <dbReference type="Pfam" id="PF00561"/>
    </source>
</evidence>
<evidence type="ECO:0000256" key="8">
    <source>
        <dbReference type="ARBA" id="ARBA00022670"/>
    </source>
</evidence>
<dbReference type="PIRSF" id="PIRSF006431">
    <property type="entry name" value="Pept_S33"/>
    <property type="match status" value="1"/>
</dbReference>
<dbReference type="InterPro" id="IPR029058">
    <property type="entry name" value="AB_hydrolase_fold"/>
</dbReference>
<dbReference type="Gene3D" id="3.40.50.1820">
    <property type="entry name" value="alpha/beta hydrolase"/>
    <property type="match status" value="1"/>
</dbReference>
<name>A0A847SEG6_9NEIS</name>
<feature type="active site" description="Proton donor" evidence="12">
    <location>
        <position position="292"/>
    </location>
</feature>
<dbReference type="InterPro" id="IPR000073">
    <property type="entry name" value="AB_hydrolase_1"/>
</dbReference>
<dbReference type="EMBL" id="JABAIM010000002">
    <property type="protein sequence ID" value="NLR75836.1"/>
    <property type="molecule type" value="Genomic_DNA"/>
</dbReference>
<gene>
    <name evidence="15" type="primary">pip</name>
    <name evidence="15" type="ORF">HF682_11750</name>
</gene>
<feature type="active site" evidence="12">
    <location>
        <position position="264"/>
    </location>
</feature>
<evidence type="ECO:0000256" key="2">
    <source>
        <dbReference type="ARBA" id="ARBA00004496"/>
    </source>
</evidence>
<comment type="catalytic activity">
    <reaction evidence="1 11 13">
        <text>Release of N-terminal proline from a peptide.</text>
        <dbReference type="EC" id="3.4.11.5"/>
    </reaction>
</comment>
<evidence type="ECO:0000256" key="6">
    <source>
        <dbReference type="ARBA" id="ARBA00022438"/>
    </source>
</evidence>
<evidence type="ECO:0000256" key="1">
    <source>
        <dbReference type="ARBA" id="ARBA00001585"/>
    </source>
</evidence>
<dbReference type="Proteomes" id="UP000587991">
    <property type="component" value="Unassembled WGS sequence"/>
</dbReference>
<dbReference type="NCBIfam" id="TIGR01249">
    <property type="entry name" value="pro_imino_pep_1"/>
    <property type="match status" value="1"/>
</dbReference>
<accession>A0A847SEG6</accession>
<evidence type="ECO:0000256" key="11">
    <source>
        <dbReference type="PIRNR" id="PIRNR006431"/>
    </source>
</evidence>
<dbReference type="InterPro" id="IPR002410">
    <property type="entry name" value="Peptidase_S33"/>
</dbReference>
<keyword evidence="6 11" id="KW-0031">Aminopeptidase</keyword>
<evidence type="ECO:0000256" key="13">
    <source>
        <dbReference type="RuleBase" id="RU003421"/>
    </source>
</evidence>
<reference evidence="15 16" key="1">
    <citation type="submission" date="2020-04" db="EMBL/GenBank/DDBJ databases">
        <title>Draft genome of Leeia sp. IMCC25680.</title>
        <authorList>
            <person name="Song J."/>
            <person name="Cho J.-C."/>
        </authorList>
    </citation>
    <scope>NUCLEOTIDE SEQUENCE [LARGE SCALE GENOMIC DNA]</scope>
    <source>
        <strain evidence="15 16">IMCC25680</strain>
    </source>
</reference>
<proteinExistence type="inferred from homology"/>
<evidence type="ECO:0000256" key="10">
    <source>
        <dbReference type="ARBA" id="ARBA00029605"/>
    </source>
</evidence>
<feature type="active site" description="Nucleophile" evidence="12">
    <location>
        <position position="112"/>
    </location>
</feature>
<protein>
    <recommendedName>
        <fullName evidence="5 11">Proline iminopeptidase</fullName>
        <shortName evidence="11">PIP</shortName>
        <ecNumber evidence="4 11">3.4.11.5</ecNumber>
    </recommendedName>
    <alternativeName>
        <fullName evidence="10 11">Prolyl aminopeptidase</fullName>
    </alternativeName>
</protein>
<keyword evidence="7 11" id="KW-0963">Cytoplasm</keyword>
<comment type="similarity">
    <text evidence="3 11 13">Belongs to the peptidase S33 family.</text>
</comment>
<keyword evidence="8 11" id="KW-0645">Protease</keyword>
<evidence type="ECO:0000256" key="4">
    <source>
        <dbReference type="ARBA" id="ARBA00012568"/>
    </source>
</evidence>
<evidence type="ECO:0000256" key="12">
    <source>
        <dbReference type="PIRSR" id="PIRSR006431-1"/>
    </source>
</evidence>
<evidence type="ECO:0000256" key="3">
    <source>
        <dbReference type="ARBA" id="ARBA00010088"/>
    </source>
</evidence>
<dbReference type="Pfam" id="PF00561">
    <property type="entry name" value="Abhydrolase_1"/>
    <property type="match status" value="1"/>
</dbReference>
<evidence type="ECO:0000256" key="9">
    <source>
        <dbReference type="ARBA" id="ARBA00022801"/>
    </source>
</evidence>
<dbReference type="EC" id="3.4.11.5" evidence="4 11"/>
<comment type="caution">
    <text evidence="15">The sequence shown here is derived from an EMBL/GenBank/DDBJ whole genome shotgun (WGS) entry which is preliminary data.</text>
</comment>
<dbReference type="AlphaFoldDB" id="A0A847SEG6"/>
<dbReference type="GO" id="GO:0004177">
    <property type="term" value="F:aminopeptidase activity"/>
    <property type="evidence" value="ECO:0007669"/>
    <property type="project" value="UniProtKB-UniRule"/>
</dbReference>
<keyword evidence="16" id="KW-1185">Reference proteome</keyword>
<dbReference type="PANTHER" id="PTHR43722:SF1">
    <property type="entry name" value="PROLINE IMINOPEPTIDASE"/>
    <property type="match status" value="1"/>
</dbReference>
<dbReference type="GO" id="GO:0006508">
    <property type="term" value="P:proteolysis"/>
    <property type="evidence" value="ECO:0007669"/>
    <property type="project" value="UniProtKB-KW"/>
</dbReference>
<dbReference type="InterPro" id="IPR005944">
    <property type="entry name" value="Pro_iminopeptidase"/>
</dbReference>
<evidence type="ECO:0000256" key="7">
    <source>
        <dbReference type="ARBA" id="ARBA00022490"/>
    </source>
</evidence>
<dbReference type="SUPFAM" id="SSF53474">
    <property type="entry name" value="alpha/beta-Hydrolases"/>
    <property type="match status" value="1"/>
</dbReference>
<dbReference type="RefSeq" id="WP_168877472.1">
    <property type="nucleotide sequence ID" value="NZ_JABAIM010000002.1"/>
</dbReference>
<evidence type="ECO:0000256" key="5">
    <source>
        <dbReference type="ARBA" id="ARBA00021843"/>
    </source>
</evidence>
<dbReference type="PRINTS" id="PR00793">
    <property type="entry name" value="PROAMNOPTASE"/>
</dbReference>
<evidence type="ECO:0000313" key="16">
    <source>
        <dbReference type="Proteomes" id="UP000587991"/>
    </source>
</evidence>
<organism evidence="15 16">
    <name type="scientific">Leeia aquatica</name>
    <dbReference type="NCBI Taxonomy" id="2725557"/>
    <lineage>
        <taxon>Bacteria</taxon>
        <taxon>Pseudomonadati</taxon>
        <taxon>Pseudomonadota</taxon>
        <taxon>Betaproteobacteria</taxon>
        <taxon>Neisseriales</taxon>
        <taxon>Leeiaceae</taxon>
        <taxon>Leeia</taxon>
    </lineage>
</organism>
<feature type="domain" description="AB hydrolase-1" evidence="14">
    <location>
        <begin position="38"/>
        <end position="294"/>
    </location>
</feature>